<dbReference type="Pfam" id="PF00155">
    <property type="entry name" value="Aminotran_1_2"/>
    <property type="match status" value="1"/>
</dbReference>
<dbReference type="InterPro" id="IPR036390">
    <property type="entry name" value="WH_DNA-bd_sf"/>
</dbReference>
<evidence type="ECO:0000256" key="1">
    <source>
        <dbReference type="ARBA" id="ARBA00005384"/>
    </source>
</evidence>
<dbReference type="PANTHER" id="PTHR46577:SF1">
    <property type="entry name" value="HTH-TYPE TRANSCRIPTIONAL REGULATORY PROTEIN GABR"/>
    <property type="match status" value="1"/>
</dbReference>
<dbReference type="CDD" id="cd00609">
    <property type="entry name" value="AAT_like"/>
    <property type="match status" value="1"/>
</dbReference>
<evidence type="ECO:0000313" key="7">
    <source>
        <dbReference type="EMBL" id="MFC5832824.1"/>
    </source>
</evidence>
<dbReference type="InterPro" id="IPR015424">
    <property type="entry name" value="PyrdxlP-dep_Trfase"/>
</dbReference>
<comment type="similarity">
    <text evidence="1">In the C-terminal section; belongs to the class-I pyridoxal-phosphate-dependent aminotransferase family.</text>
</comment>
<dbReference type="SMART" id="SM00345">
    <property type="entry name" value="HTH_GNTR"/>
    <property type="match status" value="1"/>
</dbReference>
<dbReference type="RefSeq" id="WP_379522256.1">
    <property type="nucleotide sequence ID" value="NZ_JBHSPA010000085.1"/>
</dbReference>
<keyword evidence="5" id="KW-0804">Transcription</keyword>
<evidence type="ECO:0000313" key="8">
    <source>
        <dbReference type="Proteomes" id="UP001596058"/>
    </source>
</evidence>
<dbReference type="Proteomes" id="UP001596058">
    <property type="component" value="Unassembled WGS sequence"/>
</dbReference>
<dbReference type="PRINTS" id="PR00035">
    <property type="entry name" value="HTHGNTR"/>
</dbReference>
<dbReference type="InterPro" id="IPR051446">
    <property type="entry name" value="HTH_trans_reg/aminotransferase"/>
</dbReference>
<dbReference type="InterPro" id="IPR004839">
    <property type="entry name" value="Aminotransferase_I/II_large"/>
</dbReference>
<keyword evidence="4" id="KW-0238">DNA-binding</keyword>
<dbReference type="PANTHER" id="PTHR46577">
    <property type="entry name" value="HTH-TYPE TRANSCRIPTIONAL REGULATORY PROTEIN GABR"/>
    <property type="match status" value="1"/>
</dbReference>
<keyword evidence="3" id="KW-0805">Transcription regulation</keyword>
<organism evidence="7 8">
    <name type="scientific">Nonomuraea insulae</name>
    <dbReference type="NCBI Taxonomy" id="1616787"/>
    <lineage>
        <taxon>Bacteria</taxon>
        <taxon>Bacillati</taxon>
        <taxon>Actinomycetota</taxon>
        <taxon>Actinomycetes</taxon>
        <taxon>Streptosporangiales</taxon>
        <taxon>Streptosporangiaceae</taxon>
        <taxon>Nonomuraea</taxon>
    </lineage>
</organism>
<gene>
    <name evidence="7" type="ORF">ACFPZ3_54025</name>
</gene>
<dbReference type="InterPro" id="IPR000524">
    <property type="entry name" value="Tscrpt_reg_HTH_GntR"/>
</dbReference>
<dbReference type="Pfam" id="PF00392">
    <property type="entry name" value="GntR"/>
    <property type="match status" value="1"/>
</dbReference>
<dbReference type="GO" id="GO:0008483">
    <property type="term" value="F:transaminase activity"/>
    <property type="evidence" value="ECO:0007669"/>
    <property type="project" value="UniProtKB-KW"/>
</dbReference>
<accession>A0ABW1D472</accession>
<dbReference type="CDD" id="cd07377">
    <property type="entry name" value="WHTH_GntR"/>
    <property type="match status" value="1"/>
</dbReference>
<evidence type="ECO:0000259" key="6">
    <source>
        <dbReference type="PROSITE" id="PS50949"/>
    </source>
</evidence>
<evidence type="ECO:0000256" key="4">
    <source>
        <dbReference type="ARBA" id="ARBA00023125"/>
    </source>
</evidence>
<keyword evidence="7" id="KW-0032">Aminotransferase</keyword>
<name>A0ABW1D472_9ACTN</name>
<dbReference type="InterPro" id="IPR036388">
    <property type="entry name" value="WH-like_DNA-bd_sf"/>
</dbReference>
<proteinExistence type="inferred from homology"/>
<dbReference type="PROSITE" id="PS50949">
    <property type="entry name" value="HTH_GNTR"/>
    <property type="match status" value="1"/>
</dbReference>
<protein>
    <submittedName>
        <fullName evidence="7">PLP-dependent aminotransferase family protein</fullName>
    </submittedName>
</protein>
<keyword evidence="2" id="KW-0663">Pyridoxal phosphate</keyword>
<dbReference type="EMBL" id="JBHSPA010000085">
    <property type="protein sequence ID" value="MFC5832824.1"/>
    <property type="molecule type" value="Genomic_DNA"/>
</dbReference>
<feature type="domain" description="HTH gntR-type" evidence="6">
    <location>
        <begin position="24"/>
        <end position="92"/>
    </location>
</feature>
<dbReference type="InterPro" id="IPR015421">
    <property type="entry name" value="PyrdxlP-dep_Trfase_major"/>
</dbReference>
<keyword evidence="7" id="KW-0808">Transferase</keyword>
<dbReference type="Gene3D" id="1.10.10.10">
    <property type="entry name" value="Winged helix-like DNA-binding domain superfamily/Winged helix DNA-binding domain"/>
    <property type="match status" value="1"/>
</dbReference>
<dbReference type="SUPFAM" id="SSF46785">
    <property type="entry name" value="Winged helix' DNA-binding domain"/>
    <property type="match status" value="1"/>
</dbReference>
<keyword evidence="8" id="KW-1185">Reference proteome</keyword>
<reference evidence="8" key="1">
    <citation type="journal article" date="2019" name="Int. J. Syst. Evol. Microbiol.">
        <title>The Global Catalogue of Microorganisms (GCM) 10K type strain sequencing project: providing services to taxonomists for standard genome sequencing and annotation.</title>
        <authorList>
            <consortium name="The Broad Institute Genomics Platform"/>
            <consortium name="The Broad Institute Genome Sequencing Center for Infectious Disease"/>
            <person name="Wu L."/>
            <person name="Ma J."/>
        </authorList>
    </citation>
    <scope>NUCLEOTIDE SEQUENCE [LARGE SCALE GENOMIC DNA]</scope>
    <source>
        <strain evidence="8">CCUG 53903</strain>
    </source>
</reference>
<sequence length="491" mass="51768">MERSRTNSGLAEDLLIELDRDTGVPLHRQIEASIRASIRAGRLRAGASLPPTRTLAAGLGVSRGVVVEAYQQLVAEGYLASRSGGYTQVAASMPPAAAGAGSAASMAASTAASTAQPATRSVGLRVGFRVDFGYGRTDVSRFPRAAWLRSVRTVLTTTPNSRFAYLDGRGVPELHQALCDYLNRVRGTLAVPGNMVICNGYGQGISLLIQVLARHGARRIALEDPSSVDDARVLAGAAGLEVVGIPVGPDGVQVDALDLADADALVLTPSHQWPTGGVLSAAARAEVIRWARRRGAIVVEDDYDAEYRYDRSPVGAMQGLAPDHVVYCGTASKTLAPGLRLGWMVVPPQLVADVASAKLLADRGSPVIDQLTFADFLGRGEFDRHLRRMRPVYRRRRDALLDALRTHLPDLRPAGIAAGQHVVAWLPPDLDEAAVVTAAARHGLGIQGIGPYRIAGTGPGGLIFGYAILSESAIAEGVALLATAIREVRGS</sequence>
<evidence type="ECO:0000256" key="5">
    <source>
        <dbReference type="ARBA" id="ARBA00023163"/>
    </source>
</evidence>
<dbReference type="SUPFAM" id="SSF53383">
    <property type="entry name" value="PLP-dependent transferases"/>
    <property type="match status" value="1"/>
</dbReference>
<evidence type="ECO:0000256" key="2">
    <source>
        <dbReference type="ARBA" id="ARBA00022898"/>
    </source>
</evidence>
<dbReference type="Gene3D" id="3.40.640.10">
    <property type="entry name" value="Type I PLP-dependent aspartate aminotransferase-like (Major domain)"/>
    <property type="match status" value="1"/>
</dbReference>
<evidence type="ECO:0000256" key="3">
    <source>
        <dbReference type="ARBA" id="ARBA00023015"/>
    </source>
</evidence>
<comment type="caution">
    <text evidence="7">The sequence shown here is derived from an EMBL/GenBank/DDBJ whole genome shotgun (WGS) entry which is preliminary data.</text>
</comment>